<protein>
    <submittedName>
        <fullName evidence="1">Uncharacterized protein</fullName>
    </submittedName>
</protein>
<dbReference type="Proteomes" id="UP000288805">
    <property type="component" value="Unassembled WGS sequence"/>
</dbReference>
<gene>
    <name evidence="1" type="ORF">CK203_116535</name>
</gene>
<evidence type="ECO:0000313" key="1">
    <source>
        <dbReference type="EMBL" id="RVW44576.1"/>
    </source>
</evidence>
<name>A0A438E9X4_VITVI</name>
<dbReference type="EMBL" id="QGNW01001349">
    <property type="protein sequence ID" value="RVW44576.1"/>
    <property type="molecule type" value="Genomic_DNA"/>
</dbReference>
<evidence type="ECO:0000313" key="2">
    <source>
        <dbReference type="Proteomes" id="UP000288805"/>
    </source>
</evidence>
<sequence>MFGSKRALIRLQIAAWHHRKRETASDRGVPPERRRTLPKARAGIGVEKKSELRRKDCLEGRRRQKSPKEVRAGLGWENQGGGRLIGVRRSWRRRRVAGKALTRPTRRRVRFTAGRKIARGRRVAALLVLVPSQKLEISSRRSFCIKVDSKPFDPSMTKYGMATKDSSTSKVTSTQEAPILSNNGGLDGAALLITRHKLNGASTYERRPKIQRMEVTTNQEKGDLGVITVENQVTPRTPSGKSMRNQQIRSHHVLKLIEKVEDTISPLKTTQHYLIPIHSAKSKWN</sequence>
<proteinExistence type="predicted"/>
<reference evidence="1 2" key="1">
    <citation type="journal article" date="2018" name="PLoS Genet.">
        <title>Population sequencing reveals clonal diversity and ancestral inbreeding in the grapevine cultivar Chardonnay.</title>
        <authorList>
            <person name="Roach M.J."/>
            <person name="Johnson D.L."/>
            <person name="Bohlmann J."/>
            <person name="van Vuuren H.J."/>
            <person name="Jones S.J."/>
            <person name="Pretorius I.S."/>
            <person name="Schmidt S.A."/>
            <person name="Borneman A.R."/>
        </authorList>
    </citation>
    <scope>NUCLEOTIDE SEQUENCE [LARGE SCALE GENOMIC DNA]</scope>
    <source>
        <strain evidence="2">cv. Chardonnay</strain>
        <tissue evidence="1">Leaf</tissue>
    </source>
</reference>
<dbReference type="AlphaFoldDB" id="A0A438E9X4"/>
<organism evidence="1 2">
    <name type="scientific">Vitis vinifera</name>
    <name type="common">Grape</name>
    <dbReference type="NCBI Taxonomy" id="29760"/>
    <lineage>
        <taxon>Eukaryota</taxon>
        <taxon>Viridiplantae</taxon>
        <taxon>Streptophyta</taxon>
        <taxon>Embryophyta</taxon>
        <taxon>Tracheophyta</taxon>
        <taxon>Spermatophyta</taxon>
        <taxon>Magnoliopsida</taxon>
        <taxon>eudicotyledons</taxon>
        <taxon>Gunneridae</taxon>
        <taxon>Pentapetalae</taxon>
        <taxon>rosids</taxon>
        <taxon>Vitales</taxon>
        <taxon>Vitaceae</taxon>
        <taxon>Viteae</taxon>
        <taxon>Vitis</taxon>
    </lineage>
</organism>
<comment type="caution">
    <text evidence="1">The sequence shown here is derived from an EMBL/GenBank/DDBJ whole genome shotgun (WGS) entry which is preliminary data.</text>
</comment>
<accession>A0A438E9X4</accession>